<evidence type="ECO:0000256" key="1">
    <source>
        <dbReference type="SAM" id="MobiDB-lite"/>
    </source>
</evidence>
<dbReference type="EMBL" id="MCGO01000029">
    <property type="protein sequence ID" value="ORY42158.1"/>
    <property type="molecule type" value="Genomic_DNA"/>
</dbReference>
<protein>
    <submittedName>
        <fullName evidence="3">Uncharacterized protein</fullName>
    </submittedName>
</protein>
<keyword evidence="2" id="KW-0812">Transmembrane</keyword>
<proteinExistence type="predicted"/>
<reference evidence="3 4" key="1">
    <citation type="submission" date="2016-07" db="EMBL/GenBank/DDBJ databases">
        <title>Pervasive Adenine N6-methylation of Active Genes in Fungi.</title>
        <authorList>
            <consortium name="DOE Joint Genome Institute"/>
            <person name="Mondo S.J."/>
            <person name="Dannebaum R.O."/>
            <person name="Kuo R.C."/>
            <person name="Labutti K."/>
            <person name="Haridas S."/>
            <person name="Kuo A."/>
            <person name="Salamov A."/>
            <person name="Ahrendt S.R."/>
            <person name="Lipzen A."/>
            <person name="Sullivan W."/>
            <person name="Andreopoulos W.B."/>
            <person name="Clum A."/>
            <person name="Lindquist E."/>
            <person name="Daum C."/>
            <person name="Ramamoorthy G.K."/>
            <person name="Gryganskyi A."/>
            <person name="Culley D."/>
            <person name="Magnuson J.K."/>
            <person name="James T.Y."/>
            <person name="O'Malley M.A."/>
            <person name="Stajich J.E."/>
            <person name="Spatafora J.W."/>
            <person name="Visel A."/>
            <person name="Grigoriev I.V."/>
        </authorList>
    </citation>
    <scope>NUCLEOTIDE SEQUENCE [LARGE SCALE GENOMIC DNA]</scope>
    <source>
        <strain evidence="3 4">JEL800</strain>
    </source>
</reference>
<evidence type="ECO:0000256" key="2">
    <source>
        <dbReference type="SAM" id="Phobius"/>
    </source>
</evidence>
<sequence>MSAADCVSVHNLDDVHSPVPKNRSKLWIGIAAVSIVIISVGVGLGVSLRNTGSSPPSPSPLSPSSNPASNPASPSPPPKLPSSNPDPHALTNSVFPPTCSFYIDTLRTNINASVKSGNVLHNGFTPLAQYDCAANSFPRCSLKADGVTWDGDQDFVWNENVFNASSSFRYNTIWFFQLIGDMDDLFHECDDYPQAFDVSKFSATPLNLKPNCISFGKWCRTWAGTVAAGQKVDIQGTLYSVEAAFLKLSNNRTKIDFKDEPITASYLRQMPVADQQAIATQYMNTLGNGNCITDQHFCFECNGDPNHCSVADGCLRYADPKNSTWQGDGYFCP</sequence>
<feature type="transmembrane region" description="Helical" evidence="2">
    <location>
        <begin position="26"/>
        <end position="48"/>
    </location>
</feature>
<organism evidence="3 4">
    <name type="scientific">Rhizoclosmatium globosum</name>
    <dbReference type="NCBI Taxonomy" id="329046"/>
    <lineage>
        <taxon>Eukaryota</taxon>
        <taxon>Fungi</taxon>
        <taxon>Fungi incertae sedis</taxon>
        <taxon>Chytridiomycota</taxon>
        <taxon>Chytridiomycota incertae sedis</taxon>
        <taxon>Chytridiomycetes</taxon>
        <taxon>Chytridiales</taxon>
        <taxon>Chytriomycetaceae</taxon>
        <taxon>Rhizoclosmatium</taxon>
    </lineage>
</organism>
<feature type="region of interest" description="Disordered" evidence="1">
    <location>
        <begin position="51"/>
        <end position="88"/>
    </location>
</feature>
<accession>A0A1Y2C549</accession>
<dbReference type="OrthoDB" id="2148767at2759"/>
<dbReference type="Proteomes" id="UP000193642">
    <property type="component" value="Unassembled WGS sequence"/>
</dbReference>
<evidence type="ECO:0000313" key="3">
    <source>
        <dbReference type="EMBL" id="ORY42158.1"/>
    </source>
</evidence>
<keyword evidence="2" id="KW-1133">Transmembrane helix</keyword>
<feature type="compositionally biased region" description="Low complexity" evidence="1">
    <location>
        <begin position="62"/>
        <end position="72"/>
    </location>
</feature>
<keyword evidence="4" id="KW-1185">Reference proteome</keyword>
<keyword evidence="2" id="KW-0472">Membrane</keyword>
<evidence type="ECO:0000313" key="4">
    <source>
        <dbReference type="Proteomes" id="UP000193642"/>
    </source>
</evidence>
<dbReference type="AlphaFoldDB" id="A0A1Y2C549"/>
<name>A0A1Y2C549_9FUNG</name>
<gene>
    <name evidence="3" type="ORF">BCR33DRAFT_718361</name>
</gene>
<comment type="caution">
    <text evidence="3">The sequence shown here is derived from an EMBL/GenBank/DDBJ whole genome shotgun (WGS) entry which is preliminary data.</text>
</comment>